<protein>
    <submittedName>
        <fullName evidence="9">FAD-dependent monooxygenase</fullName>
    </submittedName>
</protein>
<evidence type="ECO:0000256" key="1">
    <source>
        <dbReference type="ARBA" id="ARBA00001974"/>
    </source>
</evidence>
<feature type="domain" description="FAD-binding" evidence="8">
    <location>
        <begin position="3"/>
        <end position="317"/>
    </location>
</feature>
<dbReference type="Gene3D" id="3.50.50.60">
    <property type="entry name" value="FAD/NAD(P)-binding domain"/>
    <property type="match status" value="2"/>
</dbReference>
<dbReference type="InterPro" id="IPR010971">
    <property type="entry name" value="UbiH/COQ6"/>
</dbReference>
<dbReference type="InterPro" id="IPR036188">
    <property type="entry name" value="FAD/NAD-bd_sf"/>
</dbReference>
<evidence type="ECO:0000313" key="10">
    <source>
        <dbReference type="Proteomes" id="UP001218788"/>
    </source>
</evidence>
<evidence type="ECO:0000313" key="9">
    <source>
        <dbReference type="EMBL" id="MDC8830548.1"/>
    </source>
</evidence>
<comment type="pathway">
    <text evidence="2">Cofactor biosynthesis; ubiquinone biosynthesis.</text>
</comment>
<evidence type="ECO:0000256" key="3">
    <source>
        <dbReference type="ARBA" id="ARBA00005349"/>
    </source>
</evidence>
<evidence type="ECO:0000256" key="6">
    <source>
        <dbReference type="ARBA" id="ARBA00023002"/>
    </source>
</evidence>
<gene>
    <name evidence="9" type="ORF">OIK42_07195</name>
</gene>
<comment type="cofactor">
    <cofactor evidence="1">
        <name>FAD</name>
        <dbReference type="ChEBI" id="CHEBI:57692"/>
    </cofactor>
</comment>
<dbReference type="PANTHER" id="PTHR43876:SF10">
    <property type="entry name" value="3-DEMETHOXYUBIQUINOL 3-HYDROXYLASE"/>
    <property type="match status" value="1"/>
</dbReference>
<dbReference type="Proteomes" id="UP001218788">
    <property type="component" value="Unassembled WGS sequence"/>
</dbReference>
<dbReference type="GO" id="GO:0004497">
    <property type="term" value="F:monooxygenase activity"/>
    <property type="evidence" value="ECO:0007669"/>
    <property type="project" value="UniProtKB-KW"/>
</dbReference>
<dbReference type="SUPFAM" id="SSF51905">
    <property type="entry name" value="FAD/NAD(P)-binding domain"/>
    <property type="match status" value="1"/>
</dbReference>
<keyword evidence="6" id="KW-0560">Oxidoreductase</keyword>
<dbReference type="EMBL" id="JAQQXP010000001">
    <property type="protein sequence ID" value="MDC8830548.1"/>
    <property type="molecule type" value="Genomic_DNA"/>
</dbReference>
<comment type="similarity">
    <text evidence="3">Belongs to the UbiH/COQ6 family.</text>
</comment>
<sequence>MFDFCINGAGMVGATVALGLAQQGYRVALIEHQPPQPFAPSQPPDLRLSAISLASVDLLRALGAWSHIEAMRVRSYNELSVWERPDCRTDFTAAAAGYERLGYFVENRLIQLGCHETLKACDNVSWFTPAKIKHITRPQPQHTAVTITLADDTTLDASWVIGADGADSQVRELAQIGISGWQYSQQAMGIVVEFDHPVSDATWQQFTPAGPQALLPMYGNYAALIWYETPQTLAHLSKLTPDQLKQAIKQDFVPLENDFNVLSQATFPLARRHANAYVVPGVILIGDAAHTINPLAGQGVNLGFKDVACLLAQTAATTSVSDADFMQQLKTHYERPRRRDNALMMTAMDGFYTAFSNHNTALKWMRNGVLKLAQHTGPVKHQVLKYAMGLA</sequence>
<evidence type="ECO:0000256" key="7">
    <source>
        <dbReference type="ARBA" id="ARBA00023033"/>
    </source>
</evidence>
<evidence type="ECO:0000259" key="8">
    <source>
        <dbReference type="Pfam" id="PF01494"/>
    </source>
</evidence>
<name>A0ABT5L0Z5_9ALTE</name>
<dbReference type="Pfam" id="PF01494">
    <property type="entry name" value="FAD_binding_3"/>
    <property type="match status" value="1"/>
</dbReference>
<accession>A0ABT5L0Z5</accession>
<dbReference type="InterPro" id="IPR002938">
    <property type="entry name" value="FAD-bd"/>
</dbReference>
<keyword evidence="5" id="KW-0274">FAD</keyword>
<keyword evidence="4" id="KW-0285">Flavoprotein</keyword>
<dbReference type="RefSeq" id="WP_273639470.1">
    <property type="nucleotide sequence ID" value="NZ_JAQQXP010000001.1"/>
</dbReference>
<dbReference type="PRINTS" id="PR00420">
    <property type="entry name" value="RNGMNOXGNASE"/>
</dbReference>
<keyword evidence="10" id="KW-1185">Reference proteome</keyword>
<keyword evidence="7 9" id="KW-0503">Monooxygenase</keyword>
<organism evidence="9 10">
    <name type="scientific">Alteromonas gilva</name>
    <dbReference type="NCBI Taxonomy" id="2987522"/>
    <lineage>
        <taxon>Bacteria</taxon>
        <taxon>Pseudomonadati</taxon>
        <taxon>Pseudomonadota</taxon>
        <taxon>Gammaproteobacteria</taxon>
        <taxon>Alteromonadales</taxon>
        <taxon>Alteromonadaceae</taxon>
        <taxon>Alteromonas/Salinimonas group</taxon>
        <taxon>Alteromonas</taxon>
    </lineage>
</organism>
<comment type="caution">
    <text evidence="9">The sequence shown here is derived from an EMBL/GenBank/DDBJ whole genome shotgun (WGS) entry which is preliminary data.</text>
</comment>
<evidence type="ECO:0000256" key="5">
    <source>
        <dbReference type="ARBA" id="ARBA00022827"/>
    </source>
</evidence>
<evidence type="ECO:0000256" key="4">
    <source>
        <dbReference type="ARBA" id="ARBA00022630"/>
    </source>
</evidence>
<dbReference type="NCBIfam" id="TIGR01988">
    <property type="entry name" value="Ubi-OHases"/>
    <property type="match status" value="1"/>
</dbReference>
<reference evidence="9 10" key="1">
    <citation type="submission" date="2022-10" db="EMBL/GenBank/DDBJ databases">
        <title>Alteromonas sp. chi3 Genome sequencing.</title>
        <authorList>
            <person name="Park S."/>
        </authorList>
    </citation>
    <scope>NUCLEOTIDE SEQUENCE [LARGE SCALE GENOMIC DNA]</scope>
    <source>
        <strain evidence="10">chi3</strain>
    </source>
</reference>
<proteinExistence type="inferred from homology"/>
<dbReference type="InterPro" id="IPR051205">
    <property type="entry name" value="UbiH/COQ6_monooxygenase"/>
</dbReference>
<evidence type="ECO:0000256" key="2">
    <source>
        <dbReference type="ARBA" id="ARBA00004749"/>
    </source>
</evidence>
<dbReference type="PANTHER" id="PTHR43876">
    <property type="entry name" value="UBIQUINONE BIOSYNTHESIS MONOOXYGENASE COQ6, MITOCHONDRIAL"/>
    <property type="match status" value="1"/>
</dbReference>